<evidence type="ECO:0000256" key="2">
    <source>
        <dbReference type="ARBA" id="ARBA00023002"/>
    </source>
</evidence>
<evidence type="ECO:0000256" key="1">
    <source>
        <dbReference type="ARBA" id="ARBA00022723"/>
    </source>
</evidence>
<organism evidence="5">
    <name type="scientific">Geobacter metallireducens</name>
    <dbReference type="NCBI Taxonomy" id="28232"/>
    <lineage>
        <taxon>Bacteria</taxon>
        <taxon>Pseudomonadati</taxon>
        <taxon>Thermodesulfobacteriota</taxon>
        <taxon>Desulfuromonadia</taxon>
        <taxon>Geobacterales</taxon>
        <taxon>Geobacteraceae</taxon>
        <taxon>Geobacter</taxon>
    </lineage>
</organism>
<dbReference type="Pfam" id="PF07732">
    <property type="entry name" value="Cu-oxidase_3"/>
    <property type="match status" value="1"/>
</dbReference>
<feature type="domain" description="Plastocyanin-like" evidence="4">
    <location>
        <begin position="132"/>
        <end position="221"/>
    </location>
</feature>
<dbReference type="AlphaFoldDB" id="A0A831U2X7"/>
<protein>
    <recommendedName>
        <fullName evidence="4">Plastocyanin-like domain-containing protein</fullName>
    </recommendedName>
</protein>
<dbReference type="EMBL" id="DSOV01000009">
    <property type="protein sequence ID" value="HEN41373.1"/>
    <property type="molecule type" value="Genomic_DNA"/>
</dbReference>
<keyword evidence="2" id="KW-0560">Oxidoreductase</keyword>
<dbReference type="GO" id="GO:0016491">
    <property type="term" value="F:oxidoreductase activity"/>
    <property type="evidence" value="ECO:0007669"/>
    <property type="project" value="UniProtKB-KW"/>
</dbReference>
<comment type="caution">
    <text evidence="5">The sequence shown here is derived from an EMBL/GenBank/DDBJ whole genome shotgun (WGS) entry which is preliminary data.</text>
</comment>
<keyword evidence="1" id="KW-0479">Metal-binding</keyword>
<proteinExistence type="predicted"/>
<evidence type="ECO:0000259" key="4">
    <source>
        <dbReference type="Pfam" id="PF07732"/>
    </source>
</evidence>
<dbReference type="InterPro" id="IPR045087">
    <property type="entry name" value="Cu-oxidase_fam"/>
</dbReference>
<dbReference type="InterPro" id="IPR008972">
    <property type="entry name" value="Cupredoxin"/>
</dbReference>
<keyword evidence="3" id="KW-0186">Copper</keyword>
<dbReference type="GO" id="GO:0005507">
    <property type="term" value="F:copper ion binding"/>
    <property type="evidence" value="ECO:0007669"/>
    <property type="project" value="InterPro"/>
</dbReference>
<dbReference type="PANTHER" id="PTHR11709:SF394">
    <property type="entry name" value="FI03373P-RELATED"/>
    <property type="match status" value="1"/>
</dbReference>
<gene>
    <name evidence="5" type="ORF">ENQ87_03195</name>
</gene>
<dbReference type="Gene3D" id="2.60.40.420">
    <property type="entry name" value="Cupredoxins - blue copper proteins"/>
    <property type="match status" value="1"/>
</dbReference>
<sequence length="432" mass="48271">MAGPLIPRDLGHHIHLNDSAEQVMYLQHSVAIPTSVDLVDRAGVVNPLLNGGQPTDRRLTLVTPDLVQGLNALDPEVILPTPDNIPFNAATHAIFERQMSDGFFLPVPYPTRTLGRNSIEVWGFSWPGLPVSWPAPTIRVTEGRIVHSILSARRGTHTIHHHGIEPTPMNDGVGHSSFEVSGKYIYQWLAAEAGTYFYHCHKNTPLHFELGMYGMLIIDPPVDQAPFPDGDPGMVRRKNAIIPYDIEKIWAIDDFDSRWHDVVSQNVNAGIGPNNVNNPYMAFNDPDNPRLNVFDADYFLISGVIAEQDGSFSPAYPNYGRVETRAQRGQKVLMRIVNAAYYRVRVRFPSILNPEVIAMDGRTLGKSGTCEYSEPFHLSEIGNQFDLTTAQRWDLLVDTNVPSGTYMIEVEYRHWVTGVLARTVRAPFVVIG</sequence>
<evidence type="ECO:0000256" key="3">
    <source>
        <dbReference type="ARBA" id="ARBA00023008"/>
    </source>
</evidence>
<name>A0A831U2X7_GEOME</name>
<accession>A0A831U2X7</accession>
<reference evidence="5" key="1">
    <citation type="journal article" date="2020" name="mSystems">
        <title>Genome- and Community-Level Interaction Insights into Carbon Utilization and Element Cycling Functions of Hydrothermarchaeota in Hydrothermal Sediment.</title>
        <authorList>
            <person name="Zhou Z."/>
            <person name="Liu Y."/>
            <person name="Xu W."/>
            <person name="Pan J."/>
            <person name="Luo Z.H."/>
            <person name="Li M."/>
        </authorList>
    </citation>
    <scope>NUCLEOTIDE SEQUENCE [LARGE SCALE GENOMIC DNA]</scope>
    <source>
        <strain evidence="5">SpSt-349</strain>
    </source>
</reference>
<dbReference type="InterPro" id="IPR011707">
    <property type="entry name" value="Cu-oxidase-like_N"/>
</dbReference>
<evidence type="ECO:0000313" key="5">
    <source>
        <dbReference type="EMBL" id="HEN41373.1"/>
    </source>
</evidence>
<dbReference type="SUPFAM" id="SSF49503">
    <property type="entry name" value="Cupredoxins"/>
    <property type="match status" value="2"/>
</dbReference>
<dbReference type="PANTHER" id="PTHR11709">
    <property type="entry name" value="MULTI-COPPER OXIDASE"/>
    <property type="match status" value="1"/>
</dbReference>